<dbReference type="NCBIfam" id="NF033788">
    <property type="entry name" value="HTH_metalloreg"/>
    <property type="match status" value="1"/>
</dbReference>
<dbReference type="SMART" id="SM00418">
    <property type="entry name" value="HTH_ARSR"/>
    <property type="match status" value="1"/>
</dbReference>
<dbReference type="InterPro" id="IPR011991">
    <property type="entry name" value="ArsR-like_HTH"/>
</dbReference>
<evidence type="ECO:0000313" key="2">
    <source>
        <dbReference type="EMBL" id="OYO12786.1"/>
    </source>
</evidence>
<dbReference type="Proteomes" id="UP000215896">
    <property type="component" value="Unassembled WGS sequence"/>
</dbReference>
<accession>A0A255GE68</accession>
<name>A0A255GE68_9ACTN</name>
<dbReference type="SUPFAM" id="SSF46785">
    <property type="entry name" value="Winged helix' DNA-binding domain"/>
    <property type="match status" value="1"/>
</dbReference>
<feature type="region of interest" description="Disordered" evidence="1">
    <location>
        <begin position="66"/>
        <end position="96"/>
    </location>
</feature>
<reference evidence="2 3" key="1">
    <citation type="submission" date="2017-07" db="EMBL/GenBank/DDBJ databases">
        <title>Draft whole genome sequences of clinical Proprionibacteriaceae strains.</title>
        <authorList>
            <person name="Bernier A.-M."/>
            <person name="Bernard K."/>
            <person name="Domingo M.-C."/>
        </authorList>
    </citation>
    <scope>NUCLEOTIDE SEQUENCE [LARGE SCALE GENOMIC DNA]</scope>
    <source>
        <strain evidence="2 3">NML 030167</strain>
    </source>
</reference>
<dbReference type="PANTHER" id="PTHR38600:SF1">
    <property type="entry name" value="TRANSCRIPTIONAL REGULATORY PROTEIN"/>
    <property type="match status" value="1"/>
</dbReference>
<dbReference type="Pfam" id="PF12840">
    <property type="entry name" value="HTH_20"/>
    <property type="match status" value="1"/>
</dbReference>
<dbReference type="InterPro" id="IPR001845">
    <property type="entry name" value="HTH_ArsR_DNA-bd_dom"/>
</dbReference>
<dbReference type="PROSITE" id="PS50987">
    <property type="entry name" value="HTH_ARSR_2"/>
    <property type="match status" value="1"/>
</dbReference>
<feature type="compositionally biased region" description="Basic and acidic residues" evidence="1">
    <location>
        <begin position="78"/>
        <end position="87"/>
    </location>
</feature>
<evidence type="ECO:0000313" key="3">
    <source>
        <dbReference type="Proteomes" id="UP000215896"/>
    </source>
</evidence>
<dbReference type="EMBL" id="NMVO01000014">
    <property type="protein sequence ID" value="OYO12786.1"/>
    <property type="molecule type" value="Genomic_DNA"/>
</dbReference>
<evidence type="ECO:0000256" key="1">
    <source>
        <dbReference type="SAM" id="MobiDB-lite"/>
    </source>
</evidence>
<dbReference type="InterPro" id="IPR036390">
    <property type="entry name" value="WH_DNA-bd_sf"/>
</dbReference>
<dbReference type="GO" id="GO:0003700">
    <property type="term" value="F:DNA-binding transcription factor activity"/>
    <property type="evidence" value="ECO:0007669"/>
    <property type="project" value="InterPro"/>
</dbReference>
<dbReference type="RefSeq" id="WP_094405875.1">
    <property type="nucleotide sequence ID" value="NZ_NMVO01000014.1"/>
</dbReference>
<dbReference type="OrthoDB" id="9815653at2"/>
<comment type="caution">
    <text evidence="2">The sequence shown here is derived from an EMBL/GenBank/DDBJ whole genome shotgun (WGS) entry which is preliminary data.</text>
</comment>
<dbReference type="Gene3D" id="1.10.10.10">
    <property type="entry name" value="Winged helix-like DNA-binding domain superfamily/Winged helix DNA-binding domain"/>
    <property type="match status" value="1"/>
</dbReference>
<gene>
    <name evidence="2" type="ORF">CGZ94_12860</name>
</gene>
<keyword evidence="3" id="KW-1185">Reference proteome</keyword>
<sequence length="96" mass="10982">MTDVYAAIADPNRRLLLDELARRDAQPLFELCARLTTVHGVPLSRQAVSQHLAVLEEAGLVTTRREGRTKLHSFNPDPLREITDRWPRTRQQPAEE</sequence>
<dbReference type="AlphaFoldDB" id="A0A255GE68"/>
<proteinExistence type="predicted"/>
<dbReference type="InterPro" id="IPR036388">
    <property type="entry name" value="WH-like_DNA-bd_sf"/>
</dbReference>
<protein>
    <submittedName>
        <fullName evidence="2">Transcriptional regulator</fullName>
    </submittedName>
</protein>
<dbReference type="CDD" id="cd00090">
    <property type="entry name" value="HTH_ARSR"/>
    <property type="match status" value="1"/>
</dbReference>
<organism evidence="2 3">
    <name type="scientific">Enemella evansiae</name>
    <dbReference type="NCBI Taxonomy" id="2016499"/>
    <lineage>
        <taxon>Bacteria</taxon>
        <taxon>Bacillati</taxon>
        <taxon>Actinomycetota</taxon>
        <taxon>Actinomycetes</taxon>
        <taxon>Propionibacteriales</taxon>
        <taxon>Propionibacteriaceae</taxon>
        <taxon>Enemella</taxon>
    </lineage>
</organism>
<dbReference type="PANTHER" id="PTHR38600">
    <property type="entry name" value="TRANSCRIPTIONAL REGULATORY PROTEIN"/>
    <property type="match status" value="1"/>
</dbReference>
<accession>A0A4R6LTL8</accession>